<proteinExistence type="predicted"/>
<evidence type="ECO:0000313" key="1">
    <source>
        <dbReference type="EMBL" id="MCA9758611.1"/>
    </source>
</evidence>
<dbReference type="SUPFAM" id="SSF46626">
    <property type="entry name" value="Cytochrome c"/>
    <property type="match status" value="1"/>
</dbReference>
<comment type="caution">
    <text evidence="1">The sequence shown here is derived from an EMBL/GenBank/DDBJ whole genome shotgun (WGS) entry which is preliminary data.</text>
</comment>
<organism evidence="1 2">
    <name type="scientific">Eiseniibacteriota bacterium</name>
    <dbReference type="NCBI Taxonomy" id="2212470"/>
    <lineage>
        <taxon>Bacteria</taxon>
        <taxon>Candidatus Eiseniibacteriota</taxon>
    </lineage>
</organism>
<feature type="non-terminal residue" evidence="1">
    <location>
        <position position="1"/>
    </location>
</feature>
<gene>
    <name evidence="1" type="ORF">KDA27_22635</name>
</gene>
<dbReference type="AlphaFoldDB" id="A0A956NHG9"/>
<accession>A0A956NHG9</accession>
<sequence length="46" mass="5079">LLHDGRAKSILEAVMWHGGEAEGSREVVRGMTREERAALVAFLESL</sequence>
<protein>
    <submittedName>
        <fullName evidence="1">Thiol oxidoreductase</fullName>
    </submittedName>
</protein>
<reference evidence="1" key="1">
    <citation type="submission" date="2020-04" db="EMBL/GenBank/DDBJ databases">
        <authorList>
            <person name="Zhang T."/>
        </authorList>
    </citation>
    <scope>NUCLEOTIDE SEQUENCE</scope>
    <source>
        <strain evidence="1">HKST-UBA02</strain>
    </source>
</reference>
<dbReference type="GO" id="GO:0009055">
    <property type="term" value="F:electron transfer activity"/>
    <property type="evidence" value="ECO:0007669"/>
    <property type="project" value="InterPro"/>
</dbReference>
<dbReference type="Gene3D" id="1.10.760.10">
    <property type="entry name" value="Cytochrome c-like domain"/>
    <property type="match status" value="1"/>
</dbReference>
<dbReference type="InterPro" id="IPR010538">
    <property type="entry name" value="DHOR"/>
</dbReference>
<reference evidence="1" key="2">
    <citation type="journal article" date="2021" name="Microbiome">
        <title>Successional dynamics and alternative stable states in a saline activated sludge microbial community over 9 years.</title>
        <authorList>
            <person name="Wang Y."/>
            <person name="Ye J."/>
            <person name="Ju F."/>
            <person name="Liu L."/>
            <person name="Boyd J.A."/>
            <person name="Deng Y."/>
            <person name="Parks D.H."/>
            <person name="Jiang X."/>
            <person name="Yin X."/>
            <person name="Woodcroft B.J."/>
            <person name="Tyson G.W."/>
            <person name="Hugenholtz P."/>
            <person name="Polz M.F."/>
            <person name="Zhang T."/>
        </authorList>
    </citation>
    <scope>NUCLEOTIDE SEQUENCE</scope>
    <source>
        <strain evidence="1">HKST-UBA02</strain>
    </source>
</reference>
<dbReference type="GO" id="GO:0020037">
    <property type="term" value="F:heme binding"/>
    <property type="evidence" value="ECO:0007669"/>
    <property type="project" value="InterPro"/>
</dbReference>
<dbReference type="InterPro" id="IPR036909">
    <property type="entry name" value="Cyt_c-like_dom_sf"/>
</dbReference>
<evidence type="ECO:0000313" key="2">
    <source>
        <dbReference type="Proteomes" id="UP000739538"/>
    </source>
</evidence>
<name>A0A956NHG9_UNCEI</name>
<dbReference type="Proteomes" id="UP000739538">
    <property type="component" value="Unassembled WGS sequence"/>
</dbReference>
<dbReference type="EMBL" id="JAGQHS010000192">
    <property type="protein sequence ID" value="MCA9758611.1"/>
    <property type="molecule type" value="Genomic_DNA"/>
</dbReference>
<dbReference type="Pfam" id="PF06537">
    <property type="entry name" value="DHOR"/>
    <property type="match status" value="1"/>
</dbReference>